<reference evidence="2" key="1">
    <citation type="journal article" date="2013" name="Nat. Genet.">
        <title>The duck genome and transcriptome provide insight into an avian influenza virus reservoir species.</title>
        <authorList>
            <person name="Huang Y."/>
            <person name="Li Y."/>
            <person name="Burt D.W."/>
            <person name="Chen H."/>
            <person name="Zhang Y."/>
            <person name="Qian W."/>
            <person name="Kim H."/>
            <person name="Gan S."/>
            <person name="Zhao Y."/>
            <person name="Li J."/>
            <person name="Yi K."/>
            <person name="Feng H."/>
            <person name="Zhu P."/>
            <person name="Li B."/>
            <person name="Liu Q."/>
            <person name="Fairley S."/>
            <person name="Magor K.E."/>
            <person name="Du Z."/>
            <person name="Hu X."/>
            <person name="Goodman L."/>
            <person name="Tafer H."/>
            <person name="Vignal A."/>
            <person name="Lee T."/>
            <person name="Kim K.W."/>
            <person name="Sheng Z."/>
            <person name="An Y."/>
            <person name="Searle S."/>
            <person name="Herrero J."/>
            <person name="Groenen M.A."/>
            <person name="Crooijmans R.P."/>
            <person name="Faraut T."/>
            <person name="Cai Q."/>
            <person name="Webster R.G."/>
            <person name="Aldridge J.R."/>
            <person name="Warren W.C."/>
            <person name="Bartschat S."/>
            <person name="Kehr S."/>
            <person name="Marz M."/>
            <person name="Stadler P.F."/>
            <person name="Smith J."/>
            <person name="Kraus R.H."/>
            <person name="Zhao Y."/>
            <person name="Ren L."/>
            <person name="Fei J."/>
            <person name="Morisson M."/>
            <person name="Kaiser P."/>
            <person name="Griffin D.K."/>
            <person name="Rao M."/>
            <person name="Pitel F."/>
            <person name="Wang J."/>
            <person name="Li N."/>
        </authorList>
    </citation>
    <scope>NUCLEOTIDE SEQUENCE [LARGE SCALE GENOMIC DNA]</scope>
</reference>
<proteinExistence type="predicted"/>
<gene>
    <name evidence="1" type="ORF">Anapl_00105</name>
</gene>
<accession>R0K1L4</accession>
<keyword evidence="2" id="KW-1185">Reference proteome</keyword>
<evidence type="ECO:0000313" key="2">
    <source>
        <dbReference type="Proteomes" id="UP000296049"/>
    </source>
</evidence>
<dbReference type="EMBL" id="KB742833">
    <property type="protein sequence ID" value="EOB03831.1"/>
    <property type="molecule type" value="Genomic_DNA"/>
</dbReference>
<organism evidence="1 2">
    <name type="scientific">Anas platyrhynchos</name>
    <name type="common">Mallard</name>
    <name type="synonym">Anas boschas</name>
    <dbReference type="NCBI Taxonomy" id="8839"/>
    <lineage>
        <taxon>Eukaryota</taxon>
        <taxon>Metazoa</taxon>
        <taxon>Chordata</taxon>
        <taxon>Craniata</taxon>
        <taxon>Vertebrata</taxon>
        <taxon>Euteleostomi</taxon>
        <taxon>Archelosauria</taxon>
        <taxon>Archosauria</taxon>
        <taxon>Dinosauria</taxon>
        <taxon>Saurischia</taxon>
        <taxon>Theropoda</taxon>
        <taxon>Coelurosauria</taxon>
        <taxon>Aves</taxon>
        <taxon>Neognathae</taxon>
        <taxon>Galloanserae</taxon>
        <taxon>Anseriformes</taxon>
        <taxon>Anatidae</taxon>
        <taxon>Anatinae</taxon>
        <taxon>Anas</taxon>
    </lineage>
</organism>
<dbReference type="Proteomes" id="UP000296049">
    <property type="component" value="Unassembled WGS sequence"/>
</dbReference>
<dbReference type="AlphaFoldDB" id="R0K1L4"/>
<sequence length="215" mass="23390">MTVVLFDATGMLLPPLPALFTSEGCQLAEGEIAGAIADEVTGIWRWKWVPEGTDTGSLKLHLVTSTLSLLSIDLRSYVHQLVQGLWRAVLCCQHGGSVPSVNYSSWCLQIRHPFNDTCWYLHNIMVKRIRSGPLVCALLMQHARSPACCPSYGTTADNSINITSRCPSVRGVPSPKPEAFPNPLPIHRDKLLVVVSLPVKSVCSGVLTSVAVTFL</sequence>
<protein>
    <submittedName>
        <fullName evidence="1">Uncharacterized protein</fullName>
    </submittedName>
</protein>
<evidence type="ECO:0000313" key="1">
    <source>
        <dbReference type="EMBL" id="EOB03831.1"/>
    </source>
</evidence>
<name>R0K1L4_ANAPL</name>